<gene>
    <name evidence="1" type="ORF">PHYBOEH_009039</name>
</gene>
<dbReference type="EMBL" id="JAGDFL010000055">
    <property type="protein sequence ID" value="KAG7399374.1"/>
    <property type="molecule type" value="Genomic_DNA"/>
</dbReference>
<dbReference type="OrthoDB" id="95392at2759"/>
<protein>
    <submittedName>
        <fullName evidence="1">Uncharacterized protein</fullName>
    </submittedName>
</protein>
<sequence>MQIYGQSEFSVVANPVVSSNPSTVLYDTFASFTEGATNYNYSLVNGIAYVSTVTAGKDPLVKCLDSDAQPPINAIVDALMDAAPISSASTSGLIECTNGETFKVSLNNVDFAVCYWGSSGFTLHGSEMDIAVEYMKTRADISAPSGVDKQGCVAAVSPSPTTSVGKSMLIGKPVVSSAVRSLEEVSADFLDILKPDLPSCTCKSEPRPCLFVHGLGIGKEEPENLDAFPQYWGNLTDHAPCCTSMKYTVLNTLNYSWTDDQQQEKLCDRALSVSDTSEGTTIADTIIISHSMGGLIIAGALANGKCKFAASTTWVAISSPMRGSMAAGYFQESCKGNTNLVYEKFVNTTGFCPADEGIKSLAYQGEKYSNPKLDAAYKAAQKAYQKHVYALMCSNAFTGLTSDTQAPYWILGLTIPHKSKKNDGMVEFFSCAGGFPASKFGDNWRDRFYVTKLTHDDTTFRNGDALLNEAKMPVKWFECLL</sequence>
<accession>A0A8T1X2A9</accession>
<dbReference type="AlphaFoldDB" id="A0A8T1X2A9"/>
<dbReference type="Proteomes" id="UP000693981">
    <property type="component" value="Unassembled WGS sequence"/>
</dbReference>
<reference evidence="1" key="1">
    <citation type="submission" date="2021-02" db="EMBL/GenBank/DDBJ databases">
        <authorList>
            <person name="Palmer J.M."/>
        </authorList>
    </citation>
    <scope>NUCLEOTIDE SEQUENCE</scope>
    <source>
        <strain evidence="1">SCRP23</strain>
    </source>
</reference>
<dbReference type="PANTHER" id="PTHR22538:SF1">
    <property type="entry name" value="VWFD DOMAIN-CONTAINING PROTEIN"/>
    <property type="match status" value="1"/>
</dbReference>
<dbReference type="PANTHER" id="PTHR22538">
    <property type="entry name" value="CILIA- AND FLAGELLA-ASSOCIATED PROTEIN 74"/>
    <property type="match status" value="1"/>
</dbReference>
<organism evidence="1 2">
    <name type="scientific">Phytophthora boehmeriae</name>
    <dbReference type="NCBI Taxonomy" id="109152"/>
    <lineage>
        <taxon>Eukaryota</taxon>
        <taxon>Sar</taxon>
        <taxon>Stramenopiles</taxon>
        <taxon>Oomycota</taxon>
        <taxon>Peronosporomycetes</taxon>
        <taxon>Peronosporales</taxon>
        <taxon>Peronosporaceae</taxon>
        <taxon>Phytophthora</taxon>
    </lineage>
</organism>
<name>A0A8T1X2A9_9STRA</name>
<keyword evidence="2" id="KW-1185">Reference proteome</keyword>
<evidence type="ECO:0000313" key="2">
    <source>
        <dbReference type="Proteomes" id="UP000693981"/>
    </source>
</evidence>
<evidence type="ECO:0000313" key="1">
    <source>
        <dbReference type="EMBL" id="KAG7399374.1"/>
    </source>
</evidence>
<proteinExistence type="predicted"/>
<comment type="caution">
    <text evidence="1">The sequence shown here is derived from an EMBL/GenBank/DDBJ whole genome shotgun (WGS) entry which is preliminary data.</text>
</comment>